<dbReference type="SUPFAM" id="SSF55895">
    <property type="entry name" value="Ribonuclease Rh-like"/>
    <property type="match status" value="1"/>
</dbReference>
<name>A0AB13A9V5_DANRE</name>
<dbReference type="Gene3D" id="3.90.730.10">
    <property type="entry name" value="Ribonuclease T2-like"/>
    <property type="match status" value="1"/>
</dbReference>
<dbReference type="Pfam" id="PF00445">
    <property type="entry name" value="Ribonuclease_T2"/>
    <property type="match status" value="1"/>
</dbReference>
<dbReference type="PROSITE" id="PS00530">
    <property type="entry name" value="RNASE_T2_1"/>
    <property type="match status" value="1"/>
</dbReference>
<dbReference type="InterPro" id="IPR036430">
    <property type="entry name" value="RNase_T2-like_sf"/>
</dbReference>
<gene>
    <name evidence="6 7" type="primary">rnaset2l</name>
    <name evidence="6" type="synonym">dre1</name>
</gene>
<evidence type="ECO:0000256" key="2">
    <source>
        <dbReference type="ARBA" id="ARBA00007469"/>
    </source>
</evidence>
<dbReference type="InterPro" id="IPR018188">
    <property type="entry name" value="RNase_T2_His_AS_1"/>
</dbReference>
<dbReference type="CTD" id="553485"/>
<dbReference type="PANTHER" id="PTHR11240">
    <property type="entry name" value="RIBONUCLEASE T2"/>
    <property type="match status" value="1"/>
</dbReference>
<feature type="signal peptide" evidence="4 6">
    <location>
        <begin position="1"/>
        <end position="22"/>
    </location>
</feature>
<reference evidence="6" key="3">
    <citation type="journal article" date="2015" name="Nat. Commun.">
        <title>RFX transcription factors are essential for hearing in mice.</title>
        <authorList>
            <person name="Elkon R."/>
            <person name="Milon B."/>
            <person name="Morrison L."/>
            <person name="Shah M."/>
            <person name="Vijayakumar S."/>
            <person name="Racherla M."/>
            <person name="Leitch C.C."/>
            <person name="Silipino L."/>
            <person name="Hadi S."/>
            <person name="Weiss-Gayet M."/>
            <person name="Barras E."/>
            <person name="Schmid C.D."/>
            <person name="Ait-Lounis A."/>
            <person name="Barnes A."/>
            <person name="Song Y."/>
            <person name="Eisenman D.J."/>
            <person name="Eliyahu E."/>
            <person name="Frolenkov G.I."/>
            <person name="Strome S.E."/>
            <person name="Durand B."/>
            <person name="Zaghloul N.A."/>
            <person name="Jones S.M."/>
            <person name="Reith W."/>
            <person name="Hertzano R."/>
        </authorList>
    </citation>
    <scope>NUCLEOTIDE SEQUENCE</scope>
    <source>
        <strain evidence="6">Tuebingen</strain>
    </source>
</reference>
<comment type="similarity">
    <text evidence="2 3">Belongs to the RNase T2 family.</text>
</comment>
<accession>A0AB13A9V5</accession>
<reference evidence="6" key="1">
    <citation type="journal article" date="2009" name="BMC Evol. Biol.">
        <title>Zebrafish RNase T2 genes and the evolution of secretory ribonucleases in animals.</title>
        <authorList>
            <person name="Hillwig M.S."/>
            <person name="Rizhsky L."/>
            <person name="Wang Y."/>
            <person name="Umanskaya A."/>
            <person name="Essner J.J."/>
            <person name="MacIntosh G.C."/>
        </authorList>
    </citation>
    <scope>NUCLEOTIDE SEQUENCE</scope>
    <source>
        <strain evidence="6">Tuebingen</strain>
    </source>
</reference>
<dbReference type="ZFIN" id="ZDB-GENE-090819-2">
    <property type="gene designation" value="rnaset2l"/>
</dbReference>
<dbReference type="Proteomes" id="UP000000437">
    <property type="component" value="Chromosome 15"/>
</dbReference>
<comment type="subcellular location">
    <subcellularLocation>
        <location evidence="1">Lysosome lumen</location>
    </subcellularLocation>
</comment>
<dbReference type="FunFam" id="3.90.730.10:FF:000016">
    <property type="entry name" value="Ribonuclease T2,-like"/>
    <property type="match status" value="1"/>
</dbReference>
<dbReference type="GO" id="GO:0003723">
    <property type="term" value="F:RNA binding"/>
    <property type="evidence" value="ECO:0007669"/>
    <property type="project" value="InterPro"/>
</dbReference>
<sequence precursor="true">MTYNKHILWAFTAALATGWVLSNDEGCYYGTVMKHSCNWTCMLLTLQWPGSFCIGLTNKTICKIPLTIQNWTIHGLWPMHTGHCCNCWPIFHSHLQEIEPELTQLWPSLIKGKHFFNFWREEWIKHGTCAGCDGAMGSPLLYFQAAVKLRKLFDINSVLESSGIKASCEVSYKYDDISKALTSLLGDNFDLQCVTDSKGREAWIQLKIHLSRNQTIGCPTEKQDEAFYNLAWYKSPGHPCPKNTTIFFVPINYDNPHEPCN</sequence>
<dbReference type="RefSeq" id="NP_001373156.1">
    <property type="nucleotide sequence ID" value="NM_001386227.1"/>
</dbReference>
<keyword evidence="5" id="KW-1185">Reference proteome</keyword>
<dbReference type="KEGG" id="dre:553485"/>
<evidence type="ECO:0000313" key="5">
    <source>
        <dbReference type="Proteomes" id="UP000000437"/>
    </source>
</evidence>
<dbReference type="GO" id="GO:0033897">
    <property type="term" value="F:ribonuclease T2 activity"/>
    <property type="evidence" value="ECO:0007669"/>
    <property type="project" value="UniProtKB-EC"/>
</dbReference>
<evidence type="ECO:0000256" key="3">
    <source>
        <dbReference type="RuleBase" id="RU004328"/>
    </source>
</evidence>
<evidence type="ECO:0000256" key="1">
    <source>
        <dbReference type="ARBA" id="ARBA00004227"/>
    </source>
</evidence>
<reference evidence="6" key="5">
    <citation type="submission" date="2025-08" db="UniProtKB">
        <authorList>
            <consortium name="RefSeq"/>
        </authorList>
    </citation>
    <scope>IDENTIFICATION</scope>
    <source>
        <strain evidence="6">Tuebingen</strain>
    </source>
</reference>
<dbReference type="EC" id="4.6.1.19" evidence="6"/>
<proteinExistence type="inferred from homology"/>
<dbReference type="InterPro" id="IPR001568">
    <property type="entry name" value="RNase_T2-like"/>
</dbReference>
<protein>
    <submittedName>
        <fullName evidence="6">Ribonuclease T2-like precursor</fullName>
        <ecNumber evidence="6">4.6.1.19</ecNumber>
    </submittedName>
</protein>
<keyword evidence="4 6" id="KW-0732">Signal</keyword>
<dbReference type="GO" id="GO:0043202">
    <property type="term" value="C:lysosomal lumen"/>
    <property type="evidence" value="ECO:0007669"/>
    <property type="project" value="UniProtKB-SubCell"/>
</dbReference>
<dbReference type="PANTHER" id="PTHR11240:SF85">
    <property type="entry name" value="RIBONUCLEASE T2"/>
    <property type="match status" value="1"/>
</dbReference>
<organism evidence="5 6">
    <name type="scientific">Danio rerio</name>
    <name type="common">Zebrafish</name>
    <name type="synonym">Brachydanio rerio</name>
    <dbReference type="NCBI Taxonomy" id="7955"/>
    <lineage>
        <taxon>Eukaryota</taxon>
        <taxon>Metazoa</taxon>
        <taxon>Chordata</taxon>
        <taxon>Craniata</taxon>
        <taxon>Vertebrata</taxon>
        <taxon>Euteleostomi</taxon>
        <taxon>Actinopterygii</taxon>
        <taxon>Neopterygii</taxon>
        <taxon>Teleostei</taxon>
        <taxon>Ostariophysi</taxon>
        <taxon>Cypriniformes</taxon>
        <taxon>Danionidae</taxon>
        <taxon>Danioninae</taxon>
        <taxon>Danio</taxon>
    </lineage>
</organism>
<reference evidence="6" key="2">
    <citation type="journal article" date="2011" name="Proc. Natl. Acad. Sci. U.S.A.">
        <title>rnaset2 mutant zebrafish model familial cystic leukoencephalopathy and reveal a role for RNase T2 in degrading ribosomal RNA.</title>
        <authorList>
            <person name="Haud N."/>
            <person name="Kara F."/>
            <person name="Diekmann S."/>
            <person name="Henneke M."/>
            <person name="Willer J.R."/>
            <person name="Hillwig M.S."/>
            <person name="Gregg R.G."/>
            <person name="Macintosh G.C."/>
            <person name="Gartner J."/>
            <person name="Alia A."/>
            <person name="Hurlstone A.F."/>
        </authorList>
    </citation>
    <scope>NUCLEOTIDE SEQUENCE</scope>
    <source>
        <strain evidence="6">Tuebingen</strain>
    </source>
</reference>
<dbReference type="AGR" id="ZFIN:ZDB-GENE-090819-2"/>
<evidence type="ECO:0000313" key="7">
    <source>
        <dbReference type="ZFIN" id="ZDB-GENE-090819-2"/>
    </source>
</evidence>
<evidence type="ECO:0000256" key="4">
    <source>
        <dbReference type="SAM" id="SignalP"/>
    </source>
</evidence>
<feature type="chain" id="PRO_5043058505" evidence="4 6">
    <location>
        <begin position="23"/>
        <end position="261"/>
    </location>
</feature>
<dbReference type="AlphaFoldDB" id="A0AB13A9V5"/>
<reference evidence="6" key="4">
    <citation type="journal article" date="2020" name="Int. J. Mol. Sci.">
        <title>The Evolution of Duplicated Genes of the Cpi-17/Phi-1 (ppp1r14) Family of Protein Phosphatase 1 Inhibitors in Teleosts.</title>
        <authorList>
            <person name="Lang I."/>
            <person name="Virk G."/>
            <person name="Zheng D.C."/>
            <person name="Young J."/>
            <person name="Nguyen M.J."/>
            <person name="Amiri R."/>
            <person name="Fong M."/>
            <person name="Arata A."/>
            <person name="Chadaideh K.S."/>
            <person name="Walsh S."/>
            <person name="Weiser D.C."/>
        </authorList>
    </citation>
    <scope>NUCLEOTIDE SEQUENCE</scope>
    <source>
        <strain evidence="6">Tuebingen</strain>
    </source>
</reference>
<evidence type="ECO:0000313" key="6">
    <source>
        <dbReference type="RefSeq" id="NP_001373156.1"/>
    </source>
</evidence>